<keyword evidence="1" id="KW-0812">Transmembrane</keyword>
<feature type="transmembrane region" description="Helical" evidence="1">
    <location>
        <begin position="255"/>
        <end position="279"/>
    </location>
</feature>
<keyword evidence="1" id="KW-1133">Transmembrane helix</keyword>
<protein>
    <submittedName>
        <fullName evidence="2">Uncharacterized protein</fullName>
    </submittedName>
</protein>
<reference evidence="2 3" key="1">
    <citation type="submission" date="2014-10" db="EMBL/GenBank/DDBJ databases">
        <title>Draft genome of the hookworm Ancylostoma caninum.</title>
        <authorList>
            <person name="Mitreva M."/>
        </authorList>
    </citation>
    <scope>NUCLEOTIDE SEQUENCE [LARGE SCALE GENOMIC DNA]</scope>
    <source>
        <strain evidence="2 3">Baltimore</strain>
    </source>
</reference>
<proteinExistence type="predicted"/>
<keyword evidence="3" id="KW-1185">Reference proteome</keyword>
<feature type="transmembrane region" description="Helical" evidence="1">
    <location>
        <begin position="74"/>
        <end position="96"/>
    </location>
</feature>
<feature type="transmembrane region" description="Helical" evidence="1">
    <location>
        <begin position="145"/>
        <end position="162"/>
    </location>
</feature>
<accession>A0A368GFT3</accession>
<dbReference type="OrthoDB" id="5800363at2759"/>
<dbReference type="EMBL" id="JOJR01000219">
    <property type="protein sequence ID" value="RCN41865.1"/>
    <property type="molecule type" value="Genomic_DNA"/>
</dbReference>
<dbReference type="Pfam" id="PF05884">
    <property type="entry name" value="ZYG-11_interact"/>
    <property type="match status" value="1"/>
</dbReference>
<gene>
    <name evidence="2" type="ORF">ANCCAN_12193</name>
</gene>
<comment type="caution">
    <text evidence="2">The sequence shown here is derived from an EMBL/GenBank/DDBJ whole genome shotgun (WGS) entry which is preliminary data.</text>
</comment>
<keyword evidence="1" id="KW-0472">Membrane</keyword>
<evidence type="ECO:0000313" key="3">
    <source>
        <dbReference type="Proteomes" id="UP000252519"/>
    </source>
</evidence>
<organism evidence="2 3">
    <name type="scientific">Ancylostoma caninum</name>
    <name type="common">Dog hookworm</name>
    <dbReference type="NCBI Taxonomy" id="29170"/>
    <lineage>
        <taxon>Eukaryota</taxon>
        <taxon>Metazoa</taxon>
        <taxon>Ecdysozoa</taxon>
        <taxon>Nematoda</taxon>
        <taxon>Chromadorea</taxon>
        <taxon>Rhabditida</taxon>
        <taxon>Rhabditina</taxon>
        <taxon>Rhabditomorpha</taxon>
        <taxon>Strongyloidea</taxon>
        <taxon>Ancylostomatidae</taxon>
        <taxon>Ancylostomatinae</taxon>
        <taxon>Ancylostoma</taxon>
    </lineage>
</organism>
<dbReference type="Proteomes" id="UP000252519">
    <property type="component" value="Unassembled WGS sequence"/>
</dbReference>
<sequence length="285" mass="31746">MKEIVDLCHTYCQQLENRYDDIIRRSRKTFTECSTRPTKTAKAPTSTTSITNDVLTAVQEKGEVDTPNDAMVEVFAWASVTTAASMVGTFLGYTICAPLLRYLVDNICAAIISYLILPLSAHLIFRRLDADPRYGDRENDWRIRSLSLIFCTIQGIFSGHVIHNIYVTGQPIPVVTPAAIAYTFANMPKEAGRNRIAQLCSSLNCALTANISIGAITGHLSPPYYFLTLGYCMASGIVMQIIFKKVHKKTPLHTFQHAVTSLMIAVKGLFFLLFGSYAYRYDYGV</sequence>
<dbReference type="STRING" id="29170.A0A368GFT3"/>
<evidence type="ECO:0000313" key="2">
    <source>
        <dbReference type="EMBL" id="RCN41865.1"/>
    </source>
</evidence>
<evidence type="ECO:0000256" key="1">
    <source>
        <dbReference type="SAM" id="Phobius"/>
    </source>
</evidence>
<feature type="transmembrane region" description="Helical" evidence="1">
    <location>
        <begin position="224"/>
        <end position="243"/>
    </location>
</feature>
<dbReference type="InterPro" id="IPR008574">
    <property type="entry name" value="Nematodes_ZYG-11_interact"/>
</dbReference>
<name>A0A368GFT3_ANCCA</name>
<dbReference type="PANTHER" id="PTHR31176:SF1">
    <property type="entry name" value="MFS DOMAIN-CONTAINING PROTEIN-RELATED"/>
    <property type="match status" value="1"/>
</dbReference>
<feature type="transmembrane region" description="Helical" evidence="1">
    <location>
        <begin position="103"/>
        <end position="125"/>
    </location>
</feature>
<dbReference type="AlphaFoldDB" id="A0A368GFT3"/>
<dbReference type="PANTHER" id="PTHR31176">
    <property type="entry name" value="MFS DOMAIN-CONTAINING PROTEIN-RELATED"/>
    <property type="match status" value="1"/>
</dbReference>